<dbReference type="Proteomes" id="UP000201566">
    <property type="component" value="Segment"/>
</dbReference>
<gene>
    <name evidence="3" type="ORF">pdul_cds_590</name>
</gene>
<dbReference type="GeneID" id="16512326"/>
<feature type="region of interest" description="Disordered" evidence="1">
    <location>
        <begin position="1"/>
        <end position="21"/>
    </location>
</feature>
<evidence type="ECO:0000259" key="2">
    <source>
        <dbReference type="Pfam" id="PF12937"/>
    </source>
</evidence>
<feature type="domain" description="F-box" evidence="2">
    <location>
        <begin position="30"/>
        <end position="64"/>
    </location>
</feature>
<dbReference type="InterPro" id="IPR001810">
    <property type="entry name" value="F-box_dom"/>
</dbReference>
<evidence type="ECO:0000313" key="4">
    <source>
        <dbReference type="Proteomes" id="UP000201566"/>
    </source>
</evidence>
<dbReference type="RefSeq" id="YP_008319380.2">
    <property type="nucleotide sequence ID" value="NC_021858.1"/>
</dbReference>
<accession>S4VXA2</accession>
<organism evidence="3 4">
    <name type="scientific">Pandoravirus dulcis</name>
    <dbReference type="NCBI Taxonomy" id="1349409"/>
    <lineage>
        <taxon>Viruses</taxon>
        <taxon>Pandoravirus</taxon>
    </lineage>
</organism>
<name>S4VXA2_9VIRU</name>
<dbReference type="EMBL" id="KC977570">
    <property type="protein sequence ID" value="AGO82711.2"/>
    <property type="molecule type" value="Genomic_DNA"/>
</dbReference>
<evidence type="ECO:0000313" key="3">
    <source>
        <dbReference type="EMBL" id="AGO82711.2"/>
    </source>
</evidence>
<dbReference type="InterPro" id="IPR036047">
    <property type="entry name" value="F-box-like_dom_sf"/>
</dbReference>
<proteinExistence type="predicted"/>
<evidence type="ECO:0000256" key="1">
    <source>
        <dbReference type="SAM" id="MobiDB-lite"/>
    </source>
</evidence>
<dbReference type="CDD" id="cd09917">
    <property type="entry name" value="F-box_SF"/>
    <property type="match status" value="1"/>
</dbReference>
<dbReference type="SUPFAM" id="SSF81383">
    <property type="entry name" value="F-box domain"/>
    <property type="match status" value="1"/>
</dbReference>
<dbReference type="KEGG" id="vg:16512326"/>
<sequence>MHTHARAGVDSEPPPGDMLAPAVHMDDSGFDRLPPEIVWTITSWLKSTADLVRAGATCRRLAAVSAAIRRERTAARCKRGPHVDLTGCAHQLLMAIAMDDPSAMVDALDVGHVGLRDDLDLDAIAAQVVPVVAIGSTIGAVTSRVERSYCHNTRNSTPLSVAITYGSARCAHALAAMGASLSTRHAIDAVCGLILDVAWRAITVWHEKQGRMGKDPLAERAVVRRAGPVDPTEVLSPVFEKGAIAVTTTSARLLLGQARATLDTLARRLLSECQDDAFCARVLAGVPALITLLIERGCQPHSPKGLLCLDATAGRCSDLTQAARVACQHRSERDILATIVEETASALAALPADAEEARRSLAQHRMDQAILSVYDTVVSTH</sequence>
<dbReference type="Pfam" id="PF12937">
    <property type="entry name" value="F-box-like"/>
    <property type="match status" value="1"/>
</dbReference>
<reference evidence="3 4" key="1">
    <citation type="journal article" date="2013" name="Science">
        <title>Pandoraviruses: amoeba viruses with genomes up to 2.5 Mb reaching that of parasitic eukaryotes.</title>
        <authorList>
            <person name="Philippe N."/>
            <person name="Legendre M."/>
            <person name="Doutre G."/>
            <person name="Coute Y."/>
            <person name="Poirot O."/>
            <person name="Lescot M."/>
            <person name="Arslan D."/>
            <person name="Seltzer V."/>
            <person name="Bertaux L."/>
            <person name="Bruley C."/>
            <person name="Garin J."/>
            <person name="Claverie J.M."/>
            <person name="Abergel C."/>
        </authorList>
    </citation>
    <scope>NUCLEOTIDE SEQUENCE [LARGE SCALE GENOMIC DNA]</scope>
    <source>
        <strain evidence="3">Melbourne</strain>
    </source>
</reference>
<protein>
    <submittedName>
        <fullName evidence="3">F-box incomplete domain containing protein</fullName>
    </submittedName>
</protein>